<sequence length="263" mass="30751">MRRIHYVAYLVCPVITVLFSLMIGFVTMYIHNSIPTLFVFLSVQFYLNWYLVYSINKKAAIPFTMATCQESQCSGSKFWYCGKCKHYTRRPAHHCILCKKCFYYRDHHCFFLGGCVLRQNMGNFILVCLYASFSCIYSVFTLGPYLYNYFVHADTTKLNVYYFALNFFFPITLAKFLLVGDESANVFLVTLFNVSVSIACFSLVYGLWKLFTCLTGRQRYYPDDGKHQDVYQIFGSYGFLNVIFPFNGFLQSRSIDENTYIFT</sequence>
<evidence type="ECO:0000313" key="9">
    <source>
        <dbReference type="EnsemblMetazoa" id="XP_001603777"/>
    </source>
</evidence>
<feature type="transmembrane region" description="Helical" evidence="7">
    <location>
        <begin position="186"/>
        <end position="211"/>
    </location>
</feature>
<keyword evidence="6 7" id="KW-0012">Acyltransferase</keyword>
<evidence type="ECO:0000256" key="5">
    <source>
        <dbReference type="ARBA" id="ARBA00023136"/>
    </source>
</evidence>
<feature type="domain" description="Palmitoyltransferase DHHC" evidence="8">
    <location>
        <begin position="80"/>
        <end position="215"/>
    </location>
</feature>
<comment type="subcellular location">
    <subcellularLocation>
        <location evidence="1">Membrane</location>
        <topology evidence="1">Multi-pass membrane protein</topology>
    </subcellularLocation>
</comment>
<dbReference type="EnsemblMetazoa" id="XM_001603727">
    <property type="protein sequence ID" value="XP_001603777"/>
    <property type="gene ID" value="LOC100120105"/>
</dbReference>
<keyword evidence="3 7" id="KW-0812">Transmembrane</keyword>
<dbReference type="OMA" id="IFPYNGL"/>
<dbReference type="Pfam" id="PF01529">
    <property type="entry name" value="DHHC"/>
    <property type="match status" value="1"/>
</dbReference>
<proteinExistence type="inferred from homology"/>
<comment type="catalytic activity">
    <reaction evidence="7">
        <text>L-cysteinyl-[protein] + hexadecanoyl-CoA = S-hexadecanoyl-L-cysteinyl-[protein] + CoA</text>
        <dbReference type="Rhea" id="RHEA:36683"/>
        <dbReference type="Rhea" id="RHEA-COMP:10131"/>
        <dbReference type="Rhea" id="RHEA-COMP:11032"/>
        <dbReference type="ChEBI" id="CHEBI:29950"/>
        <dbReference type="ChEBI" id="CHEBI:57287"/>
        <dbReference type="ChEBI" id="CHEBI:57379"/>
        <dbReference type="ChEBI" id="CHEBI:74151"/>
        <dbReference type="EC" id="2.3.1.225"/>
    </reaction>
</comment>
<evidence type="ECO:0000256" key="7">
    <source>
        <dbReference type="RuleBase" id="RU079119"/>
    </source>
</evidence>
<dbReference type="InterPro" id="IPR039859">
    <property type="entry name" value="PFA4/ZDH16/20/ERF2-like"/>
</dbReference>
<feature type="transmembrane region" description="Helical" evidence="7">
    <location>
        <begin position="36"/>
        <end position="55"/>
    </location>
</feature>
<protein>
    <recommendedName>
        <fullName evidence="7">Palmitoyltransferase</fullName>
        <ecNumber evidence="7">2.3.1.225</ecNumber>
    </recommendedName>
</protein>
<feature type="transmembrane region" description="Helical" evidence="7">
    <location>
        <begin position="159"/>
        <end position="179"/>
    </location>
</feature>
<reference evidence="9" key="1">
    <citation type="submission" date="2021-01" db="UniProtKB">
        <authorList>
            <consortium name="EnsemblMetazoa"/>
        </authorList>
    </citation>
    <scope>IDENTIFICATION</scope>
</reference>
<organism evidence="9 10">
    <name type="scientific">Nasonia vitripennis</name>
    <name type="common">Parasitic wasp</name>
    <dbReference type="NCBI Taxonomy" id="7425"/>
    <lineage>
        <taxon>Eukaryota</taxon>
        <taxon>Metazoa</taxon>
        <taxon>Ecdysozoa</taxon>
        <taxon>Arthropoda</taxon>
        <taxon>Hexapoda</taxon>
        <taxon>Insecta</taxon>
        <taxon>Pterygota</taxon>
        <taxon>Neoptera</taxon>
        <taxon>Endopterygota</taxon>
        <taxon>Hymenoptera</taxon>
        <taxon>Apocrita</taxon>
        <taxon>Proctotrupomorpha</taxon>
        <taxon>Chalcidoidea</taxon>
        <taxon>Pteromalidae</taxon>
        <taxon>Pteromalinae</taxon>
        <taxon>Nasonia</taxon>
    </lineage>
</organism>
<accession>A0A7M7G8M7</accession>
<dbReference type="AlphaFoldDB" id="A0A7M7G8M7"/>
<dbReference type="GO" id="GO:0016020">
    <property type="term" value="C:membrane"/>
    <property type="evidence" value="ECO:0007669"/>
    <property type="project" value="UniProtKB-SubCell"/>
</dbReference>
<keyword evidence="4 7" id="KW-1133">Transmembrane helix</keyword>
<dbReference type="InterPro" id="IPR001594">
    <property type="entry name" value="Palmitoyltrfase_DHHC"/>
</dbReference>
<evidence type="ECO:0000313" key="10">
    <source>
        <dbReference type="Proteomes" id="UP000002358"/>
    </source>
</evidence>
<dbReference type="Proteomes" id="UP000002358">
    <property type="component" value="Chromosome 4"/>
</dbReference>
<keyword evidence="2 7" id="KW-0808">Transferase</keyword>
<dbReference type="InParanoid" id="A0A7M7G8M7"/>
<comment type="similarity">
    <text evidence="7">Belongs to the DHHC palmitoyltransferase family.</text>
</comment>
<feature type="transmembrane region" description="Helical" evidence="7">
    <location>
        <begin position="7"/>
        <end position="30"/>
    </location>
</feature>
<gene>
    <name evidence="9" type="primary">100120105</name>
</gene>
<keyword evidence="10" id="KW-1185">Reference proteome</keyword>
<evidence type="ECO:0000256" key="1">
    <source>
        <dbReference type="ARBA" id="ARBA00004141"/>
    </source>
</evidence>
<evidence type="ECO:0000256" key="6">
    <source>
        <dbReference type="ARBA" id="ARBA00023315"/>
    </source>
</evidence>
<dbReference type="OrthoDB" id="302728at2759"/>
<name>A0A7M7G8M7_NASVI</name>
<dbReference type="PROSITE" id="PS50216">
    <property type="entry name" value="DHHC"/>
    <property type="match status" value="1"/>
</dbReference>
<evidence type="ECO:0000256" key="3">
    <source>
        <dbReference type="ARBA" id="ARBA00022692"/>
    </source>
</evidence>
<dbReference type="KEGG" id="nvi:100120105"/>
<feature type="transmembrane region" description="Helical" evidence="7">
    <location>
        <begin position="231"/>
        <end position="250"/>
    </location>
</feature>
<dbReference type="EC" id="2.3.1.225" evidence="7"/>
<evidence type="ECO:0000256" key="4">
    <source>
        <dbReference type="ARBA" id="ARBA00022989"/>
    </source>
</evidence>
<feature type="transmembrane region" description="Helical" evidence="7">
    <location>
        <begin position="124"/>
        <end position="147"/>
    </location>
</feature>
<evidence type="ECO:0000256" key="2">
    <source>
        <dbReference type="ARBA" id="ARBA00022679"/>
    </source>
</evidence>
<dbReference type="GO" id="GO:0019706">
    <property type="term" value="F:protein-cysteine S-palmitoyltransferase activity"/>
    <property type="evidence" value="ECO:0007669"/>
    <property type="project" value="UniProtKB-EC"/>
</dbReference>
<comment type="domain">
    <text evidence="7">The DHHC domain is required for palmitoyltransferase activity.</text>
</comment>
<keyword evidence="5 7" id="KW-0472">Membrane</keyword>
<evidence type="ECO:0000259" key="8">
    <source>
        <dbReference type="Pfam" id="PF01529"/>
    </source>
</evidence>
<dbReference type="PANTHER" id="PTHR12246">
    <property type="entry name" value="PALMITOYLTRANSFERASE ZDHHC16"/>
    <property type="match status" value="1"/>
</dbReference>